<dbReference type="GO" id="GO:0043335">
    <property type="term" value="P:protein unfolding"/>
    <property type="evidence" value="ECO:0007669"/>
    <property type="project" value="TreeGrafter"/>
</dbReference>
<dbReference type="GO" id="GO:0015031">
    <property type="term" value="P:protein transport"/>
    <property type="evidence" value="ECO:0007669"/>
    <property type="project" value="InterPro"/>
</dbReference>
<evidence type="ECO:0000256" key="7">
    <source>
        <dbReference type="ARBA" id="ARBA00024849"/>
    </source>
</evidence>
<evidence type="ECO:0000256" key="4">
    <source>
        <dbReference type="ARBA" id="ARBA00023110"/>
    </source>
</evidence>
<feature type="domain" description="Trigger factor C-terminal" evidence="10">
    <location>
        <begin position="292"/>
        <end position="444"/>
    </location>
</feature>
<dbReference type="InterPro" id="IPR005215">
    <property type="entry name" value="Trig_fac"/>
</dbReference>
<dbReference type="InterPro" id="IPR037041">
    <property type="entry name" value="Trigger_fac_C_sf"/>
</dbReference>
<dbReference type="Pfam" id="PF05697">
    <property type="entry name" value="Trigger_N"/>
    <property type="match status" value="1"/>
</dbReference>
<dbReference type="Gene3D" id="3.30.70.1050">
    <property type="entry name" value="Trigger factor ribosome-binding domain"/>
    <property type="match status" value="1"/>
</dbReference>
<proteinExistence type="inferred from homology"/>
<feature type="domain" description="Trigger factor ribosome-binding bacterial" evidence="9">
    <location>
        <begin position="3"/>
        <end position="148"/>
    </location>
</feature>
<evidence type="ECO:0000259" key="8">
    <source>
        <dbReference type="Pfam" id="PF00254"/>
    </source>
</evidence>
<dbReference type="Gene3D" id="3.10.50.40">
    <property type="match status" value="1"/>
</dbReference>
<dbReference type="InterPro" id="IPR008880">
    <property type="entry name" value="Trigger_fac_C"/>
</dbReference>
<comment type="function">
    <text evidence="7">Involved in protein export. Acts as a chaperone by maintaining the newly synthesized protein in an open conformation. Functions as a peptidyl-prolyl cis-trans isomerase.</text>
</comment>
<comment type="catalytic activity">
    <reaction evidence="1">
        <text>[protein]-peptidylproline (omega=180) = [protein]-peptidylproline (omega=0)</text>
        <dbReference type="Rhea" id="RHEA:16237"/>
        <dbReference type="Rhea" id="RHEA-COMP:10747"/>
        <dbReference type="Rhea" id="RHEA-COMP:10748"/>
        <dbReference type="ChEBI" id="CHEBI:83833"/>
        <dbReference type="ChEBI" id="CHEBI:83834"/>
        <dbReference type="EC" id="5.2.1.8"/>
    </reaction>
</comment>
<evidence type="ECO:0000256" key="6">
    <source>
        <dbReference type="ARBA" id="ARBA00023235"/>
    </source>
</evidence>
<dbReference type="InterPro" id="IPR027304">
    <property type="entry name" value="Trigger_fact/SurA_dom_sf"/>
</dbReference>
<comment type="similarity">
    <text evidence="2">Belongs to the FKBP-type PPIase family. Tig subfamily.</text>
</comment>
<gene>
    <name evidence="11" type="ORF">GTHE00462_LOCUS12973</name>
</gene>
<dbReference type="EMBL" id="HBKN01016534">
    <property type="protein sequence ID" value="CAE2295054.1"/>
    <property type="molecule type" value="Transcribed_RNA"/>
</dbReference>
<protein>
    <recommendedName>
        <fullName evidence="3">peptidylprolyl isomerase</fullName>
        <ecNumber evidence="3">5.2.1.8</ecNumber>
    </recommendedName>
</protein>
<evidence type="ECO:0000256" key="5">
    <source>
        <dbReference type="ARBA" id="ARBA00023186"/>
    </source>
</evidence>
<evidence type="ECO:0000313" key="11">
    <source>
        <dbReference type="EMBL" id="CAE2295054.1"/>
    </source>
</evidence>
<evidence type="ECO:0000259" key="10">
    <source>
        <dbReference type="Pfam" id="PF05698"/>
    </source>
</evidence>
<reference evidence="11" key="1">
    <citation type="submission" date="2021-01" db="EMBL/GenBank/DDBJ databases">
        <authorList>
            <person name="Corre E."/>
            <person name="Pelletier E."/>
            <person name="Niang G."/>
            <person name="Scheremetjew M."/>
            <person name="Finn R."/>
            <person name="Kale V."/>
            <person name="Holt S."/>
            <person name="Cochrane G."/>
            <person name="Meng A."/>
            <person name="Brown T."/>
            <person name="Cohen L."/>
        </authorList>
    </citation>
    <scope>NUCLEOTIDE SEQUENCE</scope>
    <source>
        <strain evidence="11">CCMP 2712</strain>
    </source>
</reference>
<evidence type="ECO:0000256" key="3">
    <source>
        <dbReference type="ARBA" id="ARBA00013194"/>
    </source>
</evidence>
<evidence type="ECO:0000259" key="9">
    <source>
        <dbReference type="Pfam" id="PF05697"/>
    </source>
</evidence>
<accession>A0A7S4KHM1</accession>
<dbReference type="Pfam" id="PF05698">
    <property type="entry name" value="Trigger_C"/>
    <property type="match status" value="1"/>
</dbReference>
<dbReference type="GO" id="GO:0043022">
    <property type="term" value="F:ribosome binding"/>
    <property type="evidence" value="ECO:0007669"/>
    <property type="project" value="TreeGrafter"/>
</dbReference>
<dbReference type="SUPFAM" id="SSF54534">
    <property type="entry name" value="FKBP-like"/>
    <property type="match status" value="1"/>
</dbReference>
<organism evidence="11">
    <name type="scientific">Guillardia theta</name>
    <name type="common">Cryptophyte</name>
    <name type="synonym">Cryptomonas phi</name>
    <dbReference type="NCBI Taxonomy" id="55529"/>
    <lineage>
        <taxon>Eukaryota</taxon>
        <taxon>Cryptophyceae</taxon>
        <taxon>Pyrenomonadales</taxon>
        <taxon>Geminigeraceae</taxon>
        <taxon>Guillardia</taxon>
    </lineage>
</organism>
<dbReference type="SUPFAM" id="SSF102735">
    <property type="entry name" value="Trigger factor ribosome-binding domain"/>
    <property type="match status" value="1"/>
</dbReference>
<dbReference type="InterPro" id="IPR046357">
    <property type="entry name" value="PPIase_dom_sf"/>
</dbReference>
<dbReference type="GO" id="GO:0003755">
    <property type="term" value="F:peptidyl-prolyl cis-trans isomerase activity"/>
    <property type="evidence" value="ECO:0007669"/>
    <property type="project" value="UniProtKB-KW"/>
</dbReference>
<dbReference type="FunFam" id="3.30.70.1050:FF:000004">
    <property type="entry name" value="Trigger factor"/>
    <property type="match status" value="1"/>
</dbReference>
<dbReference type="InterPro" id="IPR008881">
    <property type="entry name" value="Trigger_fac_ribosome-bd_bac"/>
</dbReference>
<dbReference type="HAMAP" id="MF_00303">
    <property type="entry name" value="Trigger_factor_Tig"/>
    <property type="match status" value="1"/>
</dbReference>
<dbReference type="NCBIfam" id="TIGR00115">
    <property type="entry name" value="tig"/>
    <property type="match status" value="1"/>
</dbReference>
<evidence type="ECO:0000256" key="1">
    <source>
        <dbReference type="ARBA" id="ARBA00000971"/>
    </source>
</evidence>
<dbReference type="PIRSF" id="PIRSF003095">
    <property type="entry name" value="Trigger_factor"/>
    <property type="match status" value="1"/>
</dbReference>
<dbReference type="InterPro" id="IPR036611">
    <property type="entry name" value="Trigger_fac_ribosome-bd_sf"/>
</dbReference>
<dbReference type="AlphaFoldDB" id="A0A7S4KHM1"/>
<dbReference type="InterPro" id="IPR001179">
    <property type="entry name" value="PPIase_FKBP_dom"/>
</dbReference>
<dbReference type="PANTHER" id="PTHR30560">
    <property type="entry name" value="TRIGGER FACTOR CHAPERONE AND PEPTIDYL-PROLYL CIS/TRANS ISOMERASE"/>
    <property type="match status" value="1"/>
</dbReference>
<sequence length="460" mass="50810">MDLPNSQKKLAITVSADECNTAYETIISKLARTADVPGFRKGKAPPQMVLNHFGKKSITAQACEQIIGSAVPAALQQKNIRAIGQAQMADDEAIGKMIDNFAPGQDIKFEVLVDIWPEASLKGAYKGLTIEAEEEPFEEELVSNALSEMRKREAFSVLSGADTKAKVYPASLGDSVDEIKREGAVCVVDLIGYKKNADGSKGDRLPDLAIGENVEVVMEKGKFFEGFVESIDGMQAGDQASVPVTFPTNHKVAELRGMEAIFDVTIKGLKDMMYPALDDDFAKKIPNCDSVVALKKRIRESITEESLISTGKNVDKALENAIVDLVDVEIPETLVDEQTKTKFASMMSDFKAKGMDDEQIKSMITKENYDRYKSTSRDNTVRSLRISFVIGEIAKQEGIKVDPTEIESQMAVIKQKYSTEEIDEEQARSKVEADLERKKVLEFLRNNNNIKLIPKKESSS</sequence>
<dbReference type="Pfam" id="PF00254">
    <property type="entry name" value="FKBP_C"/>
    <property type="match status" value="1"/>
</dbReference>
<dbReference type="GO" id="GO:0051083">
    <property type="term" value="P:'de novo' cotranslational protein folding"/>
    <property type="evidence" value="ECO:0007669"/>
    <property type="project" value="TreeGrafter"/>
</dbReference>
<dbReference type="Gene3D" id="1.10.3120.10">
    <property type="entry name" value="Trigger factor, C-terminal domain"/>
    <property type="match status" value="1"/>
</dbReference>
<dbReference type="PANTHER" id="PTHR30560:SF3">
    <property type="entry name" value="TRIGGER FACTOR-LIKE PROTEIN TIG, CHLOROPLASTIC"/>
    <property type="match status" value="1"/>
</dbReference>
<keyword evidence="6" id="KW-0413">Isomerase</keyword>
<dbReference type="EC" id="5.2.1.8" evidence="3"/>
<dbReference type="GO" id="GO:0044183">
    <property type="term" value="F:protein folding chaperone"/>
    <property type="evidence" value="ECO:0007669"/>
    <property type="project" value="TreeGrafter"/>
</dbReference>
<keyword evidence="5" id="KW-0143">Chaperone</keyword>
<feature type="domain" description="PPIase FKBP-type" evidence="8">
    <location>
        <begin position="182"/>
        <end position="266"/>
    </location>
</feature>
<name>A0A7S4KHM1_GUITH</name>
<dbReference type="SUPFAM" id="SSF109998">
    <property type="entry name" value="Triger factor/SurA peptide-binding domain-like"/>
    <property type="match status" value="1"/>
</dbReference>
<keyword evidence="4" id="KW-0697">Rotamase</keyword>
<evidence type="ECO:0000256" key="2">
    <source>
        <dbReference type="ARBA" id="ARBA00005464"/>
    </source>
</evidence>